<organism evidence="1 2">
    <name type="scientific">Rhabditophanes sp. KR3021</name>
    <dbReference type="NCBI Taxonomy" id="114890"/>
    <lineage>
        <taxon>Eukaryota</taxon>
        <taxon>Metazoa</taxon>
        <taxon>Ecdysozoa</taxon>
        <taxon>Nematoda</taxon>
        <taxon>Chromadorea</taxon>
        <taxon>Rhabditida</taxon>
        <taxon>Tylenchina</taxon>
        <taxon>Panagrolaimomorpha</taxon>
        <taxon>Strongyloidoidea</taxon>
        <taxon>Alloionematidae</taxon>
        <taxon>Rhabditophanes</taxon>
    </lineage>
</organism>
<protein>
    <submittedName>
        <fullName evidence="2">Bromo domain-containing protein</fullName>
    </submittedName>
</protein>
<reference evidence="2" key="1">
    <citation type="submission" date="2016-11" db="UniProtKB">
        <authorList>
            <consortium name="WormBaseParasite"/>
        </authorList>
    </citation>
    <scope>IDENTIFICATION</scope>
    <source>
        <strain evidence="2">KR3021</strain>
    </source>
</reference>
<accession>A0AC35TQW3</accession>
<evidence type="ECO:0000313" key="2">
    <source>
        <dbReference type="WBParaSite" id="RSKR_0000349400.1"/>
    </source>
</evidence>
<proteinExistence type="predicted"/>
<dbReference type="WBParaSite" id="RSKR_0000349400.1">
    <property type="protein sequence ID" value="RSKR_0000349400.1"/>
    <property type="gene ID" value="RSKR_0000349400"/>
</dbReference>
<sequence length="403" mass="45787">MSTLSPYEQEKEFFDLMRLTRTAVYEESRVKPEDIPGLVLRKLRFANFEQKLRASGKTLQDLCKTMIDSNMITPVDLDPSNGDVRVFDSLKGGEMETYLTGILRGQNTTLDPYVDSGSKRRDFQEKKFVVEKKINDKVAYINEVSVGEPSIISTNISRRQTKLGDCVIEKVVKLQSKRRNYGPTGSIGSNDSIPATLPTIRNNNDSFLPPAAHGQSSGTQPMFSTFVESYQRTLGSSMLYKAYDSRDPILPNSTINSLRPKGSSKVAADQLLNLKNPITIHEDSIKEIVSTIMPKYEFTNAYKHIVRGDYKRSPYELPKDIVDVELSENDDEDRPINHDILTSLEVTLMMKLFGPHVMRESNERELLEKTGKQFSYKWSNPNNREPGFGNRSDSYTYEDDDTE</sequence>
<evidence type="ECO:0000313" key="1">
    <source>
        <dbReference type="Proteomes" id="UP000095286"/>
    </source>
</evidence>
<name>A0AC35TQW3_9BILA</name>
<dbReference type="Proteomes" id="UP000095286">
    <property type="component" value="Unplaced"/>
</dbReference>